<proteinExistence type="predicted"/>
<feature type="non-terminal residue" evidence="1">
    <location>
        <position position="46"/>
    </location>
</feature>
<evidence type="ECO:0000313" key="2">
    <source>
        <dbReference type="Proteomes" id="UP000625711"/>
    </source>
</evidence>
<organism evidence="1 2">
    <name type="scientific">Rhynchophorus ferrugineus</name>
    <name type="common">Red palm weevil</name>
    <name type="synonym">Curculio ferrugineus</name>
    <dbReference type="NCBI Taxonomy" id="354439"/>
    <lineage>
        <taxon>Eukaryota</taxon>
        <taxon>Metazoa</taxon>
        <taxon>Ecdysozoa</taxon>
        <taxon>Arthropoda</taxon>
        <taxon>Hexapoda</taxon>
        <taxon>Insecta</taxon>
        <taxon>Pterygota</taxon>
        <taxon>Neoptera</taxon>
        <taxon>Endopterygota</taxon>
        <taxon>Coleoptera</taxon>
        <taxon>Polyphaga</taxon>
        <taxon>Cucujiformia</taxon>
        <taxon>Curculionidae</taxon>
        <taxon>Dryophthorinae</taxon>
        <taxon>Rhynchophorus</taxon>
    </lineage>
</organism>
<comment type="caution">
    <text evidence="1">The sequence shown here is derived from an EMBL/GenBank/DDBJ whole genome shotgun (WGS) entry which is preliminary data.</text>
</comment>
<evidence type="ECO:0000313" key="1">
    <source>
        <dbReference type="EMBL" id="KAF7274968.1"/>
    </source>
</evidence>
<sequence length="46" mass="5483">MQSHPLLRWTPLDCCILCLFPVFQLESKKAWTSRVISFKFELLGLW</sequence>
<protein>
    <submittedName>
        <fullName evidence="1">Uncharacterized protein</fullName>
    </submittedName>
</protein>
<dbReference type="EMBL" id="JAACXV010011690">
    <property type="protein sequence ID" value="KAF7274968.1"/>
    <property type="molecule type" value="Genomic_DNA"/>
</dbReference>
<gene>
    <name evidence="1" type="ORF">GWI33_012369</name>
</gene>
<dbReference type="AlphaFoldDB" id="A0A834IA97"/>
<dbReference type="Proteomes" id="UP000625711">
    <property type="component" value="Unassembled WGS sequence"/>
</dbReference>
<name>A0A834IA97_RHYFE</name>
<reference evidence="1" key="1">
    <citation type="submission" date="2020-08" db="EMBL/GenBank/DDBJ databases">
        <title>Genome sequencing and assembly of the red palm weevil Rhynchophorus ferrugineus.</title>
        <authorList>
            <person name="Dias G.B."/>
            <person name="Bergman C.M."/>
            <person name="Manee M."/>
        </authorList>
    </citation>
    <scope>NUCLEOTIDE SEQUENCE</scope>
    <source>
        <strain evidence="1">AA-2017</strain>
        <tissue evidence="1">Whole larva</tissue>
    </source>
</reference>
<keyword evidence="2" id="KW-1185">Reference proteome</keyword>
<accession>A0A834IA97</accession>